<sequence length="402" mass="41012">MSQRRSYSSSNDFNMDDLFRPEPAGPDDRSGSPQQHPQQQTGPTGQFQGAPEYLGQQQPPYPQQPSAEAAPETQYLPPYPTGNPTMGGQQSFGAPQGMPQGMPQGAPQGFDAQPSYGGQQSFGGQQQGFGAPQPSYGGQQSFGGQQQGFGAPQQTFGGQQSFGAPQQPYGAPSVPPGYPPAGQGYQPEGDGRRSNNKMIIGGVVAGCVAAGVLVAVLMSGGDAKSGTTATPKTKPVAKTETSAPATPGGSQVSPAMQAQAQALSDLLGTANTSRQAVIGAVGSVKKCEKLPDSQAALTQAAAQRADLVTKLATLKVDQLPNGAQLADQLQKAWQASAAADQAYAGWAADAVAACDPNKQDDPHLKDGDAASGTATQAKTQASGLWNAIATQTGLASKGPSEL</sequence>
<keyword evidence="4" id="KW-1185">Reference proteome</keyword>
<protein>
    <submittedName>
        <fullName evidence="3">Uncharacterized protein</fullName>
    </submittedName>
</protein>
<accession>A0ABN2ZC03</accession>
<proteinExistence type="predicted"/>
<reference evidence="3 4" key="1">
    <citation type="journal article" date="2019" name="Int. J. Syst. Evol. Microbiol.">
        <title>The Global Catalogue of Microorganisms (GCM) 10K type strain sequencing project: providing services to taxonomists for standard genome sequencing and annotation.</title>
        <authorList>
            <consortium name="The Broad Institute Genomics Platform"/>
            <consortium name="The Broad Institute Genome Sequencing Center for Infectious Disease"/>
            <person name="Wu L."/>
            <person name="Ma J."/>
        </authorList>
    </citation>
    <scope>NUCLEOTIDE SEQUENCE [LARGE SCALE GENOMIC DNA]</scope>
    <source>
        <strain evidence="3 4">JCM 14560</strain>
    </source>
</reference>
<dbReference type="RefSeq" id="WP_344463572.1">
    <property type="nucleotide sequence ID" value="NZ_BAAANT010000010.1"/>
</dbReference>
<feature type="region of interest" description="Disordered" evidence="1">
    <location>
        <begin position="221"/>
        <end position="254"/>
    </location>
</feature>
<feature type="compositionally biased region" description="Polar residues" evidence="1">
    <location>
        <begin position="82"/>
        <end position="93"/>
    </location>
</feature>
<evidence type="ECO:0000313" key="3">
    <source>
        <dbReference type="EMBL" id="GAA2139950.1"/>
    </source>
</evidence>
<feature type="region of interest" description="Disordered" evidence="1">
    <location>
        <begin position="354"/>
        <end position="377"/>
    </location>
</feature>
<comment type="caution">
    <text evidence="3">The sequence shown here is derived from an EMBL/GenBank/DDBJ whole genome shotgun (WGS) entry which is preliminary data.</text>
</comment>
<feature type="compositionally biased region" description="Polar residues" evidence="1">
    <location>
        <begin position="242"/>
        <end position="254"/>
    </location>
</feature>
<feature type="compositionally biased region" description="Low complexity" evidence="1">
    <location>
        <begin position="113"/>
        <end position="159"/>
    </location>
</feature>
<dbReference type="EMBL" id="BAAANT010000010">
    <property type="protein sequence ID" value="GAA2139950.1"/>
    <property type="molecule type" value="Genomic_DNA"/>
</dbReference>
<feature type="region of interest" description="Disordered" evidence="1">
    <location>
        <begin position="1"/>
        <end position="193"/>
    </location>
</feature>
<organism evidence="3 4">
    <name type="scientific">Kitasatospora kazusensis</name>
    <dbReference type="NCBI Taxonomy" id="407974"/>
    <lineage>
        <taxon>Bacteria</taxon>
        <taxon>Bacillati</taxon>
        <taxon>Actinomycetota</taxon>
        <taxon>Actinomycetes</taxon>
        <taxon>Kitasatosporales</taxon>
        <taxon>Streptomycetaceae</taxon>
        <taxon>Kitasatospora</taxon>
    </lineage>
</organism>
<feature type="compositionally biased region" description="Low complexity" evidence="1">
    <location>
        <begin position="31"/>
        <end position="74"/>
    </location>
</feature>
<evidence type="ECO:0000256" key="1">
    <source>
        <dbReference type="SAM" id="MobiDB-lite"/>
    </source>
</evidence>
<name>A0ABN2ZC03_9ACTN</name>
<gene>
    <name evidence="3" type="ORF">GCM10009760_22720</name>
</gene>
<evidence type="ECO:0000313" key="4">
    <source>
        <dbReference type="Proteomes" id="UP001422759"/>
    </source>
</evidence>
<feature type="compositionally biased region" description="Basic and acidic residues" evidence="1">
    <location>
        <begin position="357"/>
        <end position="368"/>
    </location>
</feature>
<keyword evidence="2" id="KW-0812">Transmembrane</keyword>
<dbReference type="Proteomes" id="UP001422759">
    <property type="component" value="Unassembled WGS sequence"/>
</dbReference>
<feature type="compositionally biased region" description="Polar residues" evidence="1">
    <location>
        <begin position="1"/>
        <end position="13"/>
    </location>
</feature>
<evidence type="ECO:0000256" key="2">
    <source>
        <dbReference type="SAM" id="Phobius"/>
    </source>
</evidence>
<feature type="transmembrane region" description="Helical" evidence="2">
    <location>
        <begin position="198"/>
        <end position="218"/>
    </location>
</feature>
<keyword evidence="2" id="KW-0472">Membrane</keyword>
<feature type="compositionally biased region" description="Low complexity" evidence="1">
    <location>
        <begin position="227"/>
        <end position="241"/>
    </location>
</feature>
<keyword evidence="2" id="KW-1133">Transmembrane helix</keyword>